<evidence type="ECO:0008006" key="4">
    <source>
        <dbReference type="Google" id="ProtNLM"/>
    </source>
</evidence>
<protein>
    <recommendedName>
        <fullName evidence="4">Tryptophan--tRNA ligase</fullName>
    </recommendedName>
</protein>
<accession>A0A821EU53</accession>
<evidence type="ECO:0000313" key="1">
    <source>
        <dbReference type="EMBL" id="CAF4641009.1"/>
    </source>
</evidence>
<name>A0A821EU53_9BILA</name>
<dbReference type="EMBL" id="CAJOBR010032906">
    <property type="protein sequence ID" value="CAF5001044.1"/>
    <property type="molecule type" value="Genomic_DNA"/>
</dbReference>
<dbReference type="AlphaFoldDB" id="A0A821EU53"/>
<gene>
    <name evidence="2" type="ORF">QYT958_LOCUS38119</name>
    <name evidence="1" type="ORF">UJA718_LOCUS33130</name>
</gene>
<reference evidence="1" key="1">
    <citation type="submission" date="2021-02" db="EMBL/GenBank/DDBJ databases">
        <authorList>
            <person name="Nowell W R."/>
        </authorList>
    </citation>
    <scope>NUCLEOTIDE SEQUENCE</scope>
</reference>
<evidence type="ECO:0000313" key="2">
    <source>
        <dbReference type="EMBL" id="CAF5001044.1"/>
    </source>
</evidence>
<evidence type="ECO:0000313" key="3">
    <source>
        <dbReference type="Proteomes" id="UP000663873"/>
    </source>
</evidence>
<keyword evidence="3" id="KW-1185">Reference proteome</keyword>
<dbReference type="Proteomes" id="UP000663873">
    <property type="component" value="Unassembled WGS sequence"/>
</dbReference>
<comment type="caution">
    <text evidence="1">The sequence shown here is derived from an EMBL/GenBank/DDBJ whole genome shotgun (WGS) entry which is preliminary data.</text>
</comment>
<proteinExistence type="predicted"/>
<feature type="non-terminal residue" evidence="1">
    <location>
        <position position="1"/>
    </location>
</feature>
<sequence length="46" mass="5340">NVLDGDLCEQYNHLDINKQKMIAEGLDRTTSEVAKKLEDIRTRFAF</sequence>
<dbReference type="EMBL" id="CAJOBP010028940">
    <property type="protein sequence ID" value="CAF4641009.1"/>
    <property type="molecule type" value="Genomic_DNA"/>
</dbReference>
<organism evidence="1 3">
    <name type="scientific">Rotaria socialis</name>
    <dbReference type="NCBI Taxonomy" id="392032"/>
    <lineage>
        <taxon>Eukaryota</taxon>
        <taxon>Metazoa</taxon>
        <taxon>Spiralia</taxon>
        <taxon>Gnathifera</taxon>
        <taxon>Rotifera</taxon>
        <taxon>Eurotatoria</taxon>
        <taxon>Bdelloidea</taxon>
        <taxon>Philodinida</taxon>
        <taxon>Philodinidae</taxon>
        <taxon>Rotaria</taxon>
    </lineage>
</organism>
<dbReference type="Proteomes" id="UP000663848">
    <property type="component" value="Unassembled WGS sequence"/>
</dbReference>